<evidence type="ECO:0000256" key="6">
    <source>
        <dbReference type="ARBA" id="ARBA00022989"/>
    </source>
</evidence>
<dbReference type="STRING" id="154538.A0A1M2V702"/>
<evidence type="ECO:0000256" key="9">
    <source>
        <dbReference type="RuleBase" id="RU000477"/>
    </source>
</evidence>
<dbReference type="InterPro" id="IPR000425">
    <property type="entry name" value="MIP"/>
</dbReference>
<feature type="transmembrane region" description="Helical" evidence="11">
    <location>
        <begin position="37"/>
        <end position="58"/>
    </location>
</feature>
<dbReference type="InterPro" id="IPR023271">
    <property type="entry name" value="Aquaporin-like"/>
</dbReference>
<name>A0A1M2V702_TRAPU</name>
<dbReference type="GO" id="GO:0015250">
    <property type="term" value="F:water channel activity"/>
    <property type="evidence" value="ECO:0007669"/>
    <property type="project" value="TreeGrafter"/>
</dbReference>
<evidence type="ECO:0000313" key="12">
    <source>
        <dbReference type="EMBL" id="OJT03362.1"/>
    </source>
</evidence>
<evidence type="ECO:0000256" key="1">
    <source>
        <dbReference type="ARBA" id="ARBA00004141"/>
    </source>
</evidence>
<feature type="region of interest" description="Disordered" evidence="10">
    <location>
        <begin position="288"/>
        <end position="346"/>
    </location>
</feature>
<dbReference type="Pfam" id="PF00230">
    <property type="entry name" value="MIP"/>
    <property type="match status" value="1"/>
</dbReference>
<evidence type="ECO:0000313" key="13">
    <source>
        <dbReference type="Proteomes" id="UP000184267"/>
    </source>
</evidence>
<keyword evidence="7 11" id="KW-0472">Membrane</keyword>
<feature type="transmembrane region" description="Helical" evidence="11">
    <location>
        <begin position="194"/>
        <end position="215"/>
    </location>
</feature>
<dbReference type="InterPro" id="IPR034294">
    <property type="entry name" value="Aquaporin_transptr"/>
</dbReference>
<gene>
    <name evidence="12" type="ORF">TRAPUB_6031</name>
</gene>
<keyword evidence="4 9" id="KW-0812">Transmembrane</keyword>
<evidence type="ECO:0000256" key="7">
    <source>
        <dbReference type="ARBA" id="ARBA00023136"/>
    </source>
</evidence>
<feature type="compositionally biased region" description="Low complexity" evidence="10">
    <location>
        <begin position="288"/>
        <end position="306"/>
    </location>
</feature>
<keyword evidence="3 9" id="KW-0813">Transport</keyword>
<evidence type="ECO:0000256" key="2">
    <source>
        <dbReference type="ARBA" id="ARBA00006175"/>
    </source>
</evidence>
<keyword evidence="5" id="KW-0677">Repeat</keyword>
<dbReference type="PANTHER" id="PTHR19139">
    <property type="entry name" value="AQUAPORIN TRANSPORTER"/>
    <property type="match status" value="1"/>
</dbReference>
<evidence type="ECO:0000256" key="4">
    <source>
        <dbReference type="ARBA" id="ARBA00022692"/>
    </source>
</evidence>
<accession>A0A1M2V702</accession>
<keyword evidence="6 11" id="KW-1133">Transmembrane helix</keyword>
<comment type="caution">
    <text evidence="12">The sequence shown here is derived from an EMBL/GenBank/DDBJ whole genome shotgun (WGS) entry which is preliminary data.</text>
</comment>
<reference evidence="12 13" key="1">
    <citation type="submission" date="2016-10" db="EMBL/GenBank/DDBJ databases">
        <title>Genome sequence of the basidiomycete white-rot fungus Trametes pubescens.</title>
        <authorList>
            <person name="Makela M.R."/>
            <person name="Granchi Z."/>
            <person name="Peng M."/>
            <person name="De Vries R.P."/>
            <person name="Grigoriev I."/>
            <person name="Riley R."/>
            <person name="Hilden K."/>
        </authorList>
    </citation>
    <scope>NUCLEOTIDE SEQUENCE [LARGE SCALE GENOMIC DNA]</scope>
    <source>
        <strain evidence="12 13">FBCC735</strain>
    </source>
</reference>
<dbReference type="OMA" id="FKKKMFW"/>
<dbReference type="Gene3D" id="1.20.1080.10">
    <property type="entry name" value="Glycerol uptake facilitator protein"/>
    <property type="match status" value="1"/>
</dbReference>
<dbReference type="FunFam" id="1.20.1080.10:FF:000014">
    <property type="entry name" value="Aquaporin 1"/>
    <property type="match status" value="1"/>
</dbReference>
<dbReference type="GO" id="GO:0005886">
    <property type="term" value="C:plasma membrane"/>
    <property type="evidence" value="ECO:0007669"/>
    <property type="project" value="TreeGrafter"/>
</dbReference>
<dbReference type="PANTHER" id="PTHR19139:SF199">
    <property type="entry name" value="MIP17260P"/>
    <property type="match status" value="1"/>
</dbReference>
<proteinExistence type="inferred from homology"/>
<comment type="subcellular location">
    <subcellularLocation>
        <location evidence="1">Membrane</location>
        <topology evidence="1">Multi-pass membrane protein</topology>
    </subcellularLocation>
</comment>
<organism evidence="12 13">
    <name type="scientific">Trametes pubescens</name>
    <name type="common">White-rot fungus</name>
    <dbReference type="NCBI Taxonomy" id="154538"/>
    <lineage>
        <taxon>Eukaryota</taxon>
        <taxon>Fungi</taxon>
        <taxon>Dikarya</taxon>
        <taxon>Basidiomycota</taxon>
        <taxon>Agaricomycotina</taxon>
        <taxon>Agaricomycetes</taxon>
        <taxon>Polyporales</taxon>
        <taxon>Polyporaceae</taxon>
        <taxon>Trametes</taxon>
    </lineage>
</organism>
<dbReference type="AlphaFoldDB" id="A0A1M2V702"/>
<feature type="transmembrane region" description="Helical" evidence="11">
    <location>
        <begin position="122"/>
        <end position="143"/>
    </location>
</feature>
<sequence>MPFSGRQRAPADSLPDPNFTFGAPPKTSYLAEIKDDLYAALLEYVGTVFFLLLAYGGTQAAQGEALASGESSAIEHDMYISLCFGFSLLSSVWLFYRVTGGLFNPNVTLALLITGVIGPVRFVLYCIAQLLGGISAAAIIYALTPGPLASNTFLAPGVNRAQGVFIEMFITAALVIAILMLAAEKHNTTPFAPVGIGLTLFVCHLWAVFYTGAGMNTARSFGPAVVTGFPYDNHWVYWVGPFLGSLLGSGFYALLKHMKYWRLNPGQDTIDPRDSPGDPMTHIKTTVRRSISSVSRGRGSSVDVGRGSAGQFSEKPVAPHENGVVSTGGVDGEPSRGPLRPNDSAV</sequence>
<evidence type="ECO:0000256" key="3">
    <source>
        <dbReference type="ARBA" id="ARBA00022448"/>
    </source>
</evidence>
<dbReference type="Proteomes" id="UP000184267">
    <property type="component" value="Unassembled WGS sequence"/>
</dbReference>
<keyword evidence="8" id="KW-0325">Glycoprotein</keyword>
<dbReference type="SUPFAM" id="SSF81338">
    <property type="entry name" value="Aquaporin-like"/>
    <property type="match status" value="1"/>
</dbReference>
<evidence type="ECO:0000256" key="8">
    <source>
        <dbReference type="ARBA" id="ARBA00023180"/>
    </source>
</evidence>
<protein>
    <submittedName>
        <fullName evidence="12">Aquaporin-1</fullName>
    </submittedName>
</protein>
<dbReference type="OrthoDB" id="3222at2759"/>
<feature type="transmembrane region" description="Helical" evidence="11">
    <location>
        <begin position="163"/>
        <end position="182"/>
    </location>
</feature>
<evidence type="ECO:0000256" key="10">
    <source>
        <dbReference type="SAM" id="MobiDB-lite"/>
    </source>
</evidence>
<comment type="similarity">
    <text evidence="2 9">Belongs to the MIP/aquaporin (TC 1.A.8) family.</text>
</comment>
<dbReference type="EMBL" id="MNAD01001618">
    <property type="protein sequence ID" value="OJT03362.1"/>
    <property type="molecule type" value="Genomic_DNA"/>
</dbReference>
<evidence type="ECO:0000256" key="11">
    <source>
        <dbReference type="SAM" id="Phobius"/>
    </source>
</evidence>
<keyword evidence="13" id="KW-1185">Reference proteome</keyword>
<dbReference type="PRINTS" id="PR00783">
    <property type="entry name" value="MINTRINSICP"/>
</dbReference>
<evidence type="ECO:0000256" key="5">
    <source>
        <dbReference type="ARBA" id="ARBA00022737"/>
    </source>
</evidence>
<feature type="transmembrane region" description="Helical" evidence="11">
    <location>
        <begin position="235"/>
        <end position="255"/>
    </location>
</feature>